<proteinExistence type="predicted"/>
<protein>
    <submittedName>
        <fullName evidence="1">Uncharacterized protein</fullName>
    </submittedName>
</protein>
<name>A0A0F8XI67_9ZZZZ</name>
<accession>A0A0F8XI67</accession>
<dbReference type="AlphaFoldDB" id="A0A0F8XI67"/>
<evidence type="ECO:0000313" key="1">
    <source>
        <dbReference type="EMBL" id="KKK68598.1"/>
    </source>
</evidence>
<gene>
    <name evidence="1" type="ORF">LCGC14_2942480</name>
</gene>
<organism evidence="1">
    <name type="scientific">marine sediment metagenome</name>
    <dbReference type="NCBI Taxonomy" id="412755"/>
    <lineage>
        <taxon>unclassified sequences</taxon>
        <taxon>metagenomes</taxon>
        <taxon>ecological metagenomes</taxon>
    </lineage>
</organism>
<comment type="caution">
    <text evidence="1">The sequence shown here is derived from an EMBL/GenBank/DDBJ whole genome shotgun (WGS) entry which is preliminary data.</text>
</comment>
<sequence>MTDSRNQPELETLDYRATEQPNLKIIEEIEGLISQVNEKLYQLPEIKVMKCQLTLRGKALEELDLFQKTTLFELKKAFE</sequence>
<reference evidence="1" key="1">
    <citation type="journal article" date="2015" name="Nature">
        <title>Complex archaea that bridge the gap between prokaryotes and eukaryotes.</title>
        <authorList>
            <person name="Spang A."/>
            <person name="Saw J.H."/>
            <person name="Jorgensen S.L."/>
            <person name="Zaremba-Niedzwiedzka K."/>
            <person name="Martijn J."/>
            <person name="Lind A.E."/>
            <person name="van Eijk R."/>
            <person name="Schleper C."/>
            <person name="Guy L."/>
            <person name="Ettema T.J."/>
        </authorList>
    </citation>
    <scope>NUCLEOTIDE SEQUENCE</scope>
</reference>
<dbReference type="EMBL" id="LAZR01059057">
    <property type="protein sequence ID" value="KKK68598.1"/>
    <property type="molecule type" value="Genomic_DNA"/>
</dbReference>